<dbReference type="PANTHER" id="PTHR22726:SF1">
    <property type="entry name" value="METALLOENDOPEPTIDASE OMA1, MITOCHONDRIAL"/>
    <property type="match status" value="1"/>
</dbReference>
<dbReference type="GO" id="GO:0051603">
    <property type="term" value="P:proteolysis involved in protein catabolic process"/>
    <property type="evidence" value="ECO:0007669"/>
    <property type="project" value="TreeGrafter"/>
</dbReference>
<keyword evidence="3 6" id="KW-0378">Hydrolase</keyword>
<dbReference type="RefSeq" id="WP_150863295.1">
    <property type="nucleotide sequence ID" value="NZ_VYXP01000003.1"/>
</dbReference>
<evidence type="ECO:0000256" key="3">
    <source>
        <dbReference type="ARBA" id="ARBA00022801"/>
    </source>
</evidence>
<keyword evidence="5 6" id="KW-0482">Metalloprotease</keyword>
<dbReference type="Pfam" id="PF01435">
    <property type="entry name" value="Peptidase_M48"/>
    <property type="match status" value="1"/>
</dbReference>
<comment type="caution">
    <text evidence="8">The sequence shown here is derived from an EMBL/GenBank/DDBJ whole genome shotgun (WGS) entry which is preliminary data.</text>
</comment>
<keyword evidence="1 6" id="KW-0645">Protease</keyword>
<sequence length="278" mass="29987">MNQIPIRRSQRTLLARLLVFALVTSLLVACATSPTGRRQLMLVSEDSAIASSKEAYVSTVSELQKEGKLSSDQALVRRVERITGRLITEAIAMRPDSADWEWSVVVIDDPQVNAWCMAGGRMAMYTGLVNTIQPTDDELAQVMGHEIAHALANHSAEKMSVQMASSIGVAAVGIFADNKAIATSGAALAAVYAVNMPNSRTAETEADRIGIELAAKAGFDPRAAATLWAKMAKDGGASPPQFLSTHPDPANRQKKLAELEPEMMRYYDPKAPHPVYPL</sequence>
<dbReference type="InterPro" id="IPR001915">
    <property type="entry name" value="Peptidase_M48"/>
</dbReference>
<feature type="domain" description="Peptidase M48" evidence="7">
    <location>
        <begin position="77"/>
        <end position="259"/>
    </location>
</feature>
<dbReference type="AlphaFoldDB" id="A0A5N0TFD3"/>
<reference evidence="8 9" key="1">
    <citation type="submission" date="2019-09" db="EMBL/GenBank/DDBJ databases">
        <title>Wenzhouxiangella sp. Genome sequencing and assembly.</title>
        <authorList>
            <person name="Zhang R."/>
        </authorList>
    </citation>
    <scope>NUCLEOTIDE SEQUENCE [LARGE SCALE GENOMIC DNA]</scope>
    <source>
        <strain evidence="8 9">W260</strain>
    </source>
</reference>
<keyword evidence="9" id="KW-1185">Reference proteome</keyword>
<protein>
    <submittedName>
        <fullName evidence="8">M48 family metallopeptidase</fullName>
    </submittedName>
</protein>
<dbReference type="Proteomes" id="UP000325372">
    <property type="component" value="Unassembled WGS sequence"/>
</dbReference>
<organism evidence="8 9">
    <name type="scientific">Marinihelvus fidelis</name>
    <dbReference type="NCBI Taxonomy" id="2613842"/>
    <lineage>
        <taxon>Bacteria</taxon>
        <taxon>Pseudomonadati</taxon>
        <taxon>Pseudomonadota</taxon>
        <taxon>Gammaproteobacteria</taxon>
        <taxon>Chromatiales</taxon>
        <taxon>Wenzhouxiangellaceae</taxon>
        <taxon>Marinihelvus</taxon>
    </lineage>
</organism>
<proteinExistence type="inferred from homology"/>
<dbReference type="GO" id="GO:0046872">
    <property type="term" value="F:metal ion binding"/>
    <property type="evidence" value="ECO:0007669"/>
    <property type="project" value="UniProtKB-KW"/>
</dbReference>
<comment type="cofactor">
    <cofactor evidence="6">
        <name>Zn(2+)</name>
        <dbReference type="ChEBI" id="CHEBI:29105"/>
    </cofactor>
    <text evidence="6">Binds 1 zinc ion per subunit.</text>
</comment>
<dbReference type="GO" id="GO:0004222">
    <property type="term" value="F:metalloendopeptidase activity"/>
    <property type="evidence" value="ECO:0007669"/>
    <property type="project" value="InterPro"/>
</dbReference>
<dbReference type="PROSITE" id="PS51257">
    <property type="entry name" value="PROKAR_LIPOPROTEIN"/>
    <property type="match status" value="1"/>
</dbReference>
<evidence type="ECO:0000256" key="4">
    <source>
        <dbReference type="ARBA" id="ARBA00022833"/>
    </source>
</evidence>
<dbReference type="CDD" id="cd07331">
    <property type="entry name" value="M48C_Oma1_like"/>
    <property type="match status" value="1"/>
</dbReference>
<dbReference type="Gene3D" id="3.30.2010.10">
    <property type="entry name" value="Metalloproteases ('zincins'), catalytic domain"/>
    <property type="match status" value="1"/>
</dbReference>
<evidence type="ECO:0000256" key="2">
    <source>
        <dbReference type="ARBA" id="ARBA00022723"/>
    </source>
</evidence>
<comment type="similarity">
    <text evidence="6">Belongs to the peptidase M48 family.</text>
</comment>
<evidence type="ECO:0000256" key="6">
    <source>
        <dbReference type="RuleBase" id="RU003983"/>
    </source>
</evidence>
<dbReference type="InterPro" id="IPR051156">
    <property type="entry name" value="Mito/Outer_Membr_Metalloprot"/>
</dbReference>
<dbReference type="PANTHER" id="PTHR22726">
    <property type="entry name" value="METALLOENDOPEPTIDASE OMA1"/>
    <property type="match status" value="1"/>
</dbReference>
<evidence type="ECO:0000313" key="8">
    <source>
        <dbReference type="EMBL" id="KAA9132586.1"/>
    </source>
</evidence>
<keyword evidence="4 6" id="KW-0862">Zinc</keyword>
<evidence type="ECO:0000259" key="7">
    <source>
        <dbReference type="Pfam" id="PF01435"/>
    </source>
</evidence>
<evidence type="ECO:0000256" key="5">
    <source>
        <dbReference type="ARBA" id="ARBA00023049"/>
    </source>
</evidence>
<keyword evidence="2" id="KW-0479">Metal-binding</keyword>
<dbReference type="EMBL" id="VYXP01000003">
    <property type="protein sequence ID" value="KAA9132586.1"/>
    <property type="molecule type" value="Genomic_DNA"/>
</dbReference>
<gene>
    <name evidence="8" type="ORF">F3N42_05035</name>
</gene>
<name>A0A5N0TFD3_9GAMM</name>
<dbReference type="GO" id="GO:0016020">
    <property type="term" value="C:membrane"/>
    <property type="evidence" value="ECO:0007669"/>
    <property type="project" value="TreeGrafter"/>
</dbReference>
<evidence type="ECO:0000313" key="9">
    <source>
        <dbReference type="Proteomes" id="UP000325372"/>
    </source>
</evidence>
<accession>A0A5N0TFD3</accession>
<evidence type="ECO:0000256" key="1">
    <source>
        <dbReference type="ARBA" id="ARBA00022670"/>
    </source>
</evidence>